<reference evidence="2" key="1">
    <citation type="submission" date="2021-06" db="EMBL/GenBank/DDBJ databases">
        <authorList>
            <person name="Kallberg Y."/>
            <person name="Tangrot J."/>
            <person name="Rosling A."/>
        </authorList>
    </citation>
    <scope>NUCLEOTIDE SEQUENCE</scope>
    <source>
        <strain evidence="2">FL966</strain>
    </source>
</reference>
<evidence type="ECO:0000313" key="2">
    <source>
        <dbReference type="EMBL" id="CAG8797659.1"/>
    </source>
</evidence>
<proteinExistence type="predicted"/>
<protein>
    <submittedName>
        <fullName evidence="2">16514_t:CDS:1</fullName>
    </submittedName>
</protein>
<evidence type="ECO:0000256" key="1">
    <source>
        <dbReference type="SAM" id="MobiDB-lite"/>
    </source>
</evidence>
<gene>
    <name evidence="2" type="ORF">CPELLU_LOCUS17461</name>
</gene>
<comment type="caution">
    <text evidence="2">The sequence shown here is derived from an EMBL/GenBank/DDBJ whole genome shotgun (WGS) entry which is preliminary data.</text>
</comment>
<keyword evidence="3" id="KW-1185">Reference proteome</keyword>
<dbReference type="EMBL" id="CAJVQA010029728">
    <property type="protein sequence ID" value="CAG8797659.1"/>
    <property type="molecule type" value="Genomic_DNA"/>
</dbReference>
<sequence>MKNHESNLNIKRDKANKCKKRKPAKAKRGKPAKAKRGTNKCKEDKDNKFEK</sequence>
<dbReference type="AlphaFoldDB" id="A0A9N9P2U1"/>
<feature type="compositionally biased region" description="Basic and acidic residues" evidence="1">
    <location>
        <begin position="40"/>
        <end position="51"/>
    </location>
</feature>
<feature type="region of interest" description="Disordered" evidence="1">
    <location>
        <begin position="1"/>
        <end position="51"/>
    </location>
</feature>
<feature type="compositionally biased region" description="Basic residues" evidence="1">
    <location>
        <begin position="17"/>
        <end position="39"/>
    </location>
</feature>
<dbReference type="Proteomes" id="UP000789759">
    <property type="component" value="Unassembled WGS sequence"/>
</dbReference>
<feature type="non-terminal residue" evidence="2">
    <location>
        <position position="51"/>
    </location>
</feature>
<organism evidence="2 3">
    <name type="scientific">Cetraspora pellucida</name>
    <dbReference type="NCBI Taxonomy" id="1433469"/>
    <lineage>
        <taxon>Eukaryota</taxon>
        <taxon>Fungi</taxon>
        <taxon>Fungi incertae sedis</taxon>
        <taxon>Mucoromycota</taxon>
        <taxon>Glomeromycotina</taxon>
        <taxon>Glomeromycetes</taxon>
        <taxon>Diversisporales</taxon>
        <taxon>Gigasporaceae</taxon>
        <taxon>Cetraspora</taxon>
    </lineage>
</organism>
<accession>A0A9N9P2U1</accession>
<evidence type="ECO:0000313" key="3">
    <source>
        <dbReference type="Proteomes" id="UP000789759"/>
    </source>
</evidence>
<name>A0A9N9P2U1_9GLOM</name>